<sequence>MDPEALASLNYPNEPIGPSIYNADSYTGNTDTPLYSKGLWCDEHGIAPHLGITQMYLANPTAGLVRGRHESLTLITVGADFDLEKIAGLQGTSFHFQQAYVPYRNHLEYSTEAGDVLAARNSPYIPRVNHLTLLTVEQKLLDGRLTLEAGNSAASYYFALPVCNIALGCARVPDASGHNSTWGLRVHYRFTDALSTQAGIWRTNDAYPFTNGWEIGPGDSGGQVSNAIFANVAYRTNYQKDTYPLSLEAVGFHNTLTSKDPYYTVAGTSRFDDPDLPLKTKKGMNGFHLNGKKTFWRADGGVVKNEPNPTALVGYMAGYGMLDEEVANGQQAQLSTGIILEAPFRSRPFDTWSVSAHWVRQTAHEQSFLRGAYASVGSTYKAPRTEHSLDLDANIVLTNGVVVSPYIKYVWNPSSLNAPYSGKQGHDGIAAGFLFHIQLETLLGLDAGLKR</sequence>
<dbReference type="RefSeq" id="WP_177010664.1">
    <property type="nucleotide sequence ID" value="NZ_JACARV010000042.1"/>
</dbReference>
<gene>
    <name evidence="3" type="ORF">HX798_15640</name>
</gene>
<evidence type="ECO:0000313" key="4">
    <source>
        <dbReference type="Proteomes" id="UP000542695"/>
    </source>
</evidence>
<comment type="caution">
    <text evidence="3">The sequence shown here is derived from an EMBL/GenBank/DDBJ whole genome shotgun (WGS) entry which is preliminary data.</text>
</comment>
<dbReference type="Gene3D" id="2.40.160.180">
    <property type="entry name" value="Carbohydrate-selective porin OprB"/>
    <property type="match status" value="1"/>
</dbReference>
<dbReference type="GO" id="GO:0015288">
    <property type="term" value="F:porin activity"/>
    <property type="evidence" value="ECO:0007669"/>
    <property type="project" value="InterPro"/>
</dbReference>
<dbReference type="GO" id="GO:0016020">
    <property type="term" value="C:membrane"/>
    <property type="evidence" value="ECO:0007669"/>
    <property type="project" value="InterPro"/>
</dbReference>
<dbReference type="EMBL" id="JACARV010000042">
    <property type="protein sequence ID" value="NWC81710.1"/>
    <property type="molecule type" value="Genomic_DNA"/>
</dbReference>
<dbReference type="InterPro" id="IPR007049">
    <property type="entry name" value="Carb-sel_porin_OprB"/>
</dbReference>
<dbReference type="Proteomes" id="UP000542695">
    <property type="component" value="Unassembled WGS sequence"/>
</dbReference>
<evidence type="ECO:0000256" key="1">
    <source>
        <dbReference type="ARBA" id="ARBA00008769"/>
    </source>
</evidence>
<protein>
    <submittedName>
        <fullName evidence="3">Carbohydrate porin</fullName>
    </submittedName>
</protein>
<dbReference type="AlphaFoldDB" id="A0A7Y8D1Z0"/>
<comment type="similarity">
    <text evidence="1 2">Belongs to the OprB family.</text>
</comment>
<accession>A0A7Y8D1Z0</accession>
<proteinExistence type="inferred from homology"/>
<dbReference type="Pfam" id="PF04966">
    <property type="entry name" value="OprB"/>
    <property type="match status" value="1"/>
</dbReference>
<organism evidence="3 4">
    <name type="scientific">Pseudomonas putida</name>
    <name type="common">Arthrobacter siderocapsulatus</name>
    <dbReference type="NCBI Taxonomy" id="303"/>
    <lineage>
        <taxon>Bacteria</taxon>
        <taxon>Pseudomonadati</taxon>
        <taxon>Pseudomonadota</taxon>
        <taxon>Gammaproteobacteria</taxon>
        <taxon>Pseudomonadales</taxon>
        <taxon>Pseudomonadaceae</taxon>
        <taxon>Pseudomonas</taxon>
    </lineage>
</organism>
<dbReference type="GO" id="GO:0008643">
    <property type="term" value="P:carbohydrate transport"/>
    <property type="evidence" value="ECO:0007669"/>
    <property type="project" value="InterPro"/>
</dbReference>
<dbReference type="PANTHER" id="PTHR37944:SF1">
    <property type="entry name" value="PORIN B"/>
    <property type="match status" value="1"/>
</dbReference>
<dbReference type="PANTHER" id="PTHR37944">
    <property type="entry name" value="PORIN B"/>
    <property type="match status" value="1"/>
</dbReference>
<evidence type="ECO:0000256" key="2">
    <source>
        <dbReference type="RuleBase" id="RU363072"/>
    </source>
</evidence>
<name>A0A7Y8D1Z0_PSEPU</name>
<dbReference type="InterPro" id="IPR038673">
    <property type="entry name" value="OprB_sf"/>
</dbReference>
<evidence type="ECO:0000313" key="3">
    <source>
        <dbReference type="EMBL" id="NWC81710.1"/>
    </source>
</evidence>
<reference evidence="3 4" key="1">
    <citation type="submission" date="2020-04" db="EMBL/GenBank/DDBJ databases">
        <title>Molecular characterization of pseudomonads from Agaricus bisporus reveal novel blotch 2 pathogens in Western Europe.</title>
        <authorList>
            <person name="Taparia T."/>
            <person name="Krijger M."/>
            <person name="Haynes E."/>
            <person name="Elpinstone J.G."/>
            <person name="Noble R."/>
            <person name="Van Der Wolf J."/>
        </authorList>
    </citation>
    <scope>NUCLEOTIDE SEQUENCE [LARGE SCALE GENOMIC DNA]</scope>
    <source>
        <strain evidence="3 4">P7765</strain>
    </source>
</reference>
<dbReference type="InterPro" id="IPR052932">
    <property type="entry name" value="OprB_Porin"/>
</dbReference>